<dbReference type="RefSeq" id="WP_118897952.1">
    <property type="nucleotide sequence ID" value="NZ_QOCV01000006.1"/>
</dbReference>
<gene>
    <name evidence="2" type="ORF">DS835_04480</name>
</gene>
<dbReference type="Proteomes" id="UP000265862">
    <property type="component" value="Unassembled WGS sequence"/>
</dbReference>
<feature type="transmembrane region" description="Helical" evidence="1">
    <location>
        <begin position="568"/>
        <end position="591"/>
    </location>
</feature>
<feature type="transmembrane region" description="Helical" evidence="1">
    <location>
        <begin position="7"/>
        <end position="25"/>
    </location>
</feature>
<dbReference type="EMBL" id="QOCV01000006">
    <property type="protein sequence ID" value="RHW54312.1"/>
    <property type="molecule type" value="Genomic_DNA"/>
</dbReference>
<evidence type="ECO:0000313" key="3">
    <source>
        <dbReference type="Proteomes" id="UP000265862"/>
    </source>
</evidence>
<evidence type="ECO:0008006" key="4">
    <source>
        <dbReference type="Google" id="ProtNLM"/>
    </source>
</evidence>
<accession>A0A396SQU1</accession>
<organism evidence="2 3">
    <name type="scientific">Lactobacillus bombicola</name>
    <dbReference type="NCBI Taxonomy" id="1505723"/>
    <lineage>
        <taxon>Bacteria</taxon>
        <taxon>Bacillati</taxon>
        <taxon>Bacillota</taxon>
        <taxon>Bacilli</taxon>
        <taxon>Lactobacillales</taxon>
        <taxon>Lactobacillaceae</taxon>
        <taxon>Lactobacillus</taxon>
    </lineage>
</organism>
<evidence type="ECO:0000313" key="2">
    <source>
        <dbReference type="EMBL" id="RHW54312.1"/>
    </source>
</evidence>
<feature type="transmembrane region" description="Helical" evidence="1">
    <location>
        <begin position="303"/>
        <end position="323"/>
    </location>
</feature>
<name>A0A396SQU1_9LACO</name>
<proteinExistence type="predicted"/>
<keyword evidence="1" id="KW-1133">Transmembrane helix</keyword>
<feature type="transmembrane region" description="Helical" evidence="1">
    <location>
        <begin position="640"/>
        <end position="662"/>
    </location>
</feature>
<feature type="transmembrane region" description="Helical" evidence="1">
    <location>
        <begin position="612"/>
        <end position="634"/>
    </location>
</feature>
<feature type="transmembrane region" description="Helical" evidence="1">
    <location>
        <begin position="234"/>
        <end position="256"/>
    </location>
</feature>
<feature type="transmembrane region" description="Helical" evidence="1">
    <location>
        <begin position="262"/>
        <end position="291"/>
    </location>
</feature>
<dbReference type="AlphaFoldDB" id="A0A396SQU1"/>
<evidence type="ECO:0000256" key="1">
    <source>
        <dbReference type="SAM" id="Phobius"/>
    </source>
</evidence>
<reference evidence="2 3" key="1">
    <citation type="submission" date="2018-07" db="EMBL/GenBank/DDBJ databases">
        <title>Genome sequences of six Lactobacillus spp. isolated from bumble bee guts.</title>
        <authorList>
            <person name="Motta E.V.S."/>
            <person name="Moran N.A."/>
        </authorList>
    </citation>
    <scope>NUCLEOTIDE SEQUENCE [LARGE SCALE GENOMIC DNA]</scope>
    <source>
        <strain evidence="2 3">OCC3</strain>
    </source>
</reference>
<protein>
    <recommendedName>
        <fullName evidence="4">Bacteriocin-associated integral membrane protein</fullName>
    </recommendedName>
</protein>
<feature type="transmembrane region" description="Helical" evidence="1">
    <location>
        <begin position="185"/>
        <end position="205"/>
    </location>
</feature>
<comment type="caution">
    <text evidence="2">The sequence shown here is derived from an EMBL/GenBank/DDBJ whole genome shotgun (WGS) entry which is preliminary data.</text>
</comment>
<keyword evidence="1" id="KW-0472">Membrane</keyword>
<keyword evidence="1" id="KW-0812">Transmembrane</keyword>
<sequence length="676" mass="77676">MLRKTKIVFYSLITVVVLALFAGFIREYDNNSIPENNTIINITSWNPKVIAKWQKQLTSKQYTKKVKKKTIFTKLKQVAQAENSSLVKLRINKFNGQQSKVVYNFGTPINNYSLYQAEAIKKLTNTELDLEEINGLYCTNAKNEALGQILSKFRTLGLKTEVIDNSLSVKSLGQMVVDNFSKFDLIVLIGIIGTLFIVMVLEKVFRFKAYAIMKINGLSDWQIIKNDLKDESPMLIGALGIIMLVMIIWGLTTFTISGWRFFLPYALVLLSVVFLSFLVLNTISYVVLALIDPYQAIKGAETTYIFLLIGYVLKILLLALLMINTISLTNHNKIYIRDTNIIKKWQRQKNTYSLQRYWNINDKYEDKKMDKMAHQLVVQSPGTIVAQNSQQFHPAMRDTEPENGNVIIANSNFIKNSELNFNPTRLTANKVLLLVPYNRLDQVKQAKKQLRNFLKFQQTLPNYYQKQKKKLPPIQVVPIANGQNIFNYTVDYEITSSLSMNPLIIVVNNKFLSDSFYSSTISQRTIQFSNLKLLRKKVKQLGLMPYVIGITSKRARIAEYQRNVNRQLLILTITTMLSLLQLIFIIVFVSTTFLQSQRRKIAIYRVFGRSNAYLMGSFLLTNLGLDFLVTALSLTRLHYLSLMPVVYVYLLLEAGVILLTYWRAQHNLLITLNHGN</sequence>